<feature type="transmembrane region" description="Helical" evidence="1">
    <location>
        <begin position="126"/>
        <end position="151"/>
    </location>
</feature>
<dbReference type="AlphaFoldDB" id="A0A8C0K3K8"/>
<keyword evidence="1" id="KW-0812">Transmembrane</keyword>
<reference evidence="2" key="2">
    <citation type="submission" date="2025-09" db="UniProtKB">
        <authorList>
            <consortium name="Ensembl"/>
        </authorList>
    </citation>
    <scope>IDENTIFICATION</scope>
</reference>
<evidence type="ECO:0000313" key="3">
    <source>
        <dbReference type="Proteomes" id="UP000694391"/>
    </source>
</evidence>
<organism evidence="2 3">
    <name type="scientific">Canis lupus dingo</name>
    <name type="common">dingo</name>
    <dbReference type="NCBI Taxonomy" id="286419"/>
    <lineage>
        <taxon>Eukaryota</taxon>
        <taxon>Metazoa</taxon>
        <taxon>Chordata</taxon>
        <taxon>Craniata</taxon>
        <taxon>Vertebrata</taxon>
        <taxon>Euteleostomi</taxon>
        <taxon>Mammalia</taxon>
        <taxon>Eutheria</taxon>
        <taxon>Laurasiatheria</taxon>
        <taxon>Carnivora</taxon>
        <taxon>Caniformia</taxon>
        <taxon>Canidae</taxon>
        <taxon>Canis</taxon>
    </lineage>
</organism>
<dbReference type="GeneTree" id="ENSGT00730000111479"/>
<evidence type="ECO:0000256" key="1">
    <source>
        <dbReference type="SAM" id="Phobius"/>
    </source>
</evidence>
<evidence type="ECO:0000313" key="2">
    <source>
        <dbReference type="Ensembl" id="ENSCAFP00020009111.1"/>
    </source>
</evidence>
<feature type="transmembrane region" description="Helical" evidence="1">
    <location>
        <begin position="62"/>
        <end position="81"/>
    </location>
</feature>
<keyword evidence="1" id="KW-1133">Transmembrane helix</keyword>
<dbReference type="InterPro" id="IPR027862">
    <property type="entry name" value="DUF4534"/>
</dbReference>
<dbReference type="PANTHER" id="PTHR34928:SF3">
    <property type="entry name" value="TRANSMEMBRANE PROTEIN 217B-RELATED"/>
    <property type="match status" value="1"/>
</dbReference>
<feature type="transmembrane region" description="Helical" evidence="1">
    <location>
        <begin position="7"/>
        <end position="27"/>
    </location>
</feature>
<reference evidence="2" key="1">
    <citation type="submission" date="2025-08" db="UniProtKB">
        <authorList>
            <consortium name="Ensembl"/>
        </authorList>
    </citation>
    <scope>IDENTIFICATION</scope>
</reference>
<proteinExistence type="predicted"/>
<dbReference type="PANTHER" id="PTHR34928">
    <property type="entry name" value="TRANSMEMBRANE PROTEIN 217"/>
    <property type="match status" value="1"/>
</dbReference>
<dbReference type="Pfam" id="PF15049">
    <property type="entry name" value="DUF4534"/>
    <property type="match status" value="1"/>
</dbReference>
<feature type="transmembrane region" description="Helical" evidence="1">
    <location>
        <begin position="93"/>
        <end position="114"/>
    </location>
</feature>
<accession>A0A8C0K3K8</accession>
<dbReference type="Proteomes" id="UP000694391">
    <property type="component" value="Unplaced"/>
</dbReference>
<dbReference type="Ensembl" id="ENSCAFT00020010587.1">
    <property type="protein sequence ID" value="ENSCAFP00020009111.1"/>
    <property type="gene ID" value="ENSCAFG00020007376.1"/>
</dbReference>
<sequence>MNARMGTTISLLVGIFSVLNTIQFLIFDLNHITSIGYEEKIDIYMDTKSEVISWIMIQKKSISIVLSTMTILFSVFLLYCIRMNNYVGLLCYAVWIITYELINFSMVILINGIIKEQFKELSYLNLIFQISHMLLHFLSLPFISKHIYFLYKDPKTLSKIGRRRHSSICTVDSWSPVGMGTLYRKLN</sequence>
<protein>
    <submittedName>
        <fullName evidence="2">Transmembrane protein 217B</fullName>
    </submittedName>
</protein>
<keyword evidence="3" id="KW-1185">Reference proteome</keyword>
<keyword evidence="1" id="KW-0472">Membrane</keyword>
<name>A0A8C0K3K8_CANLU</name>